<evidence type="ECO:0000256" key="2">
    <source>
        <dbReference type="ARBA" id="ARBA00022692"/>
    </source>
</evidence>
<evidence type="ECO:0000256" key="7">
    <source>
        <dbReference type="ARBA" id="ARBA00023224"/>
    </source>
</evidence>
<evidence type="ECO:0000256" key="1">
    <source>
        <dbReference type="ARBA" id="ARBA00004141"/>
    </source>
</evidence>
<proteinExistence type="predicted"/>
<feature type="transmembrane region" description="Helical" evidence="8">
    <location>
        <begin position="73"/>
        <end position="95"/>
    </location>
</feature>
<keyword evidence="4" id="KW-0297">G-protein coupled receptor</keyword>
<dbReference type="AlphaFoldDB" id="A0A814A214"/>
<comment type="subcellular location">
    <subcellularLocation>
        <location evidence="1">Membrane</location>
        <topology evidence="1">Multi-pass membrane protein</topology>
    </subcellularLocation>
</comment>
<reference evidence="10" key="1">
    <citation type="submission" date="2021-02" db="EMBL/GenBank/DDBJ databases">
        <authorList>
            <person name="Nowell W R."/>
        </authorList>
    </citation>
    <scope>NUCLEOTIDE SEQUENCE</scope>
</reference>
<keyword evidence="6" id="KW-0675">Receptor</keyword>
<dbReference type="Proteomes" id="UP000663828">
    <property type="component" value="Unassembled WGS sequence"/>
</dbReference>
<dbReference type="GO" id="GO:0004930">
    <property type="term" value="F:G protein-coupled receptor activity"/>
    <property type="evidence" value="ECO:0007669"/>
    <property type="project" value="UniProtKB-KW"/>
</dbReference>
<dbReference type="PANTHER" id="PTHR24243:SF230">
    <property type="entry name" value="G-PROTEIN COUPLED RECEPTORS FAMILY 1 PROFILE DOMAIN-CONTAINING PROTEIN"/>
    <property type="match status" value="1"/>
</dbReference>
<keyword evidence="3 8" id="KW-1133">Transmembrane helix</keyword>
<evidence type="ECO:0000256" key="3">
    <source>
        <dbReference type="ARBA" id="ARBA00022989"/>
    </source>
</evidence>
<organism evidence="10 11">
    <name type="scientific">Adineta ricciae</name>
    <name type="common">Rotifer</name>
    <dbReference type="NCBI Taxonomy" id="249248"/>
    <lineage>
        <taxon>Eukaryota</taxon>
        <taxon>Metazoa</taxon>
        <taxon>Spiralia</taxon>
        <taxon>Gnathifera</taxon>
        <taxon>Rotifera</taxon>
        <taxon>Eurotatoria</taxon>
        <taxon>Bdelloidea</taxon>
        <taxon>Adinetida</taxon>
        <taxon>Adinetidae</taxon>
        <taxon>Adineta</taxon>
    </lineage>
</organism>
<feature type="transmembrane region" description="Helical" evidence="8">
    <location>
        <begin position="43"/>
        <end position="61"/>
    </location>
</feature>
<evidence type="ECO:0000256" key="5">
    <source>
        <dbReference type="ARBA" id="ARBA00023136"/>
    </source>
</evidence>
<dbReference type="PROSITE" id="PS50262">
    <property type="entry name" value="G_PROTEIN_RECEP_F1_2"/>
    <property type="match status" value="1"/>
</dbReference>
<protein>
    <recommendedName>
        <fullName evidence="9">G-protein coupled receptors family 1 profile domain-containing protein</fullName>
    </recommendedName>
</protein>
<keyword evidence="5 8" id="KW-0472">Membrane</keyword>
<comment type="caution">
    <text evidence="10">The sequence shown here is derived from an EMBL/GenBank/DDBJ whole genome shotgun (WGS) entry which is preliminary data.</text>
</comment>
<dbReference type="InterPro" id="IPR017452">
    <property type="entry name" value="GPCR_Rhodpsn_7TM"/>
</dbReference>
<dbReference type="Gene3D" id="1.20.1070.10">
    <property type="entry name" value="Rhodopsin 7-helix transmembrane proteins"/>
    <property type="match status" value="1"/>
</dbReference>
<dbReference type="InterPro" id="IPR000276">
    <property type="entry name" value="GPCR_Rhodpsn"/>
</dbReference>
<evidence type="ECO:0000256" key="8">
    <source>
        <dbReference type="SAM" id="Phobius"/>
    </source>
</evidence>
<dbReference type="GO" id="GO:0005886">
    <property type="term" value="C:plasma membrane"/>
    <property type="evidence" value="ECO:0007669"/>
    <property type="project" value="TreeGrafter"/>
</dbReference>
<feature type="transmembrane region" description="Helical" evidence="8">
    <location>
        <begin position="282"/>
        <end position="308"/>
    </location>
</feature>
<evidence type="ECO:0000313" key="11">
    <source>
        <dbReference type="Proteomes" id="UP000663828"/>
    </source>
</evidence>
<gene>
    <name evidence="10" type="ORF">XAT740_LOCUS8393</name>
</gene>
<feature type="transmembrane region" description="Helical" evidence="8">
    <location>
        <begin position="154"/>
        <end position="177"/>
    </location>
</feature>
<keyword evidence="11" id="KW-1185">Reference proteome</keyword>
<evidence type="ECO:0000313" key="10">
    <source>
        <dbReference type="EMBL" id="CAF0908251.1"/>
    </source>
</evidence>
<keyword evidence="2 8" id="KW-0812">Transmembrane</keyword>
<dbReference type="EMBL" id="CAJNOR010000418">
    <property type="protein sequence ID" value="CAF0908251.1"/>
    <property type="molecule type" value="Genomic_DNA"/>
</dbReference>
<accession>A0A814A214</accession>
<evidence type="ECO:0000259" key="9">
    <source>
        <dbReference type="PROSITE" id="PS50262"/>
    </source>
</evidence>
<feature type="domain" description="G-protein coupled receptors family 1 profile" evidence="9">
    <location>
        <begin position="52"/>
        <end position="305"/>
    </location>
</feature>
<feature type="transmembrane region" description="Helical" evidence="8">
    <location>
        <begin position="115"/>
        <end position="134"/>
    </location>
</feature>
<dbReference type="Pfam" id="PF00001">
    <property type="entry name" value="7tm_1"/>
    <property type="match status" value="1"/>
</dbReference>
<dbReference type="PANTHER" id="PTHR24243">
    <property type="entry name" value="G-PROTEIN COUPLED RECEPTOR"/>
    <property type="match status" value="1"/>
</dbReference>
<keyword evidence="7" id="KW-0807">Transducer</keyword>
<feature type="transmembrane region" description="Helical" evidence="8">
    <location>
        <begin position="197"/>
        <end position="220"/>
    </location>
</feature>
<evidence type="ECO:0000256" key="6">
    <source>
        <dbReference type="ARBA" id="ARBA00023170"/>
    </source>
</evidence>
<sequence>MSKKTTFPQMAKENNATMEMNSTLDAVQSIYYISKIFELSADIIILTAGVIGNVLIIFFFTKLRIFRGNQCAYYLKICAITDMGVVIAMLPSNIVGYLINEILARLTVIWCKIQLMSSYSCGLYSLYTICFIALDQYLSTNHRQIWRQMSTIRLAHCLSYFNMSVAVFHGILFLIFAEIGIIGCTIYHPIARIYFTFFYYPILSGVLPLAISSTLGLLAYRNVRRIIRRQIPVVRRRLDRQMTAIALARVLCIFILGVPFLLASLVEANTIYSFQDPRGRAILSFIVKITYTLLYVNHAINFYVFLIISPRFRHQIKNFILKKRSRQVTRVCNQEVVSPVNNQSTPENDPCRVSVLESV</sequence>
<feature type="transmembrane region" description="Helical" evidence="8">
    <location>
        <begin position="241"/>
        <end position="262"/>
    </location>
</feature>
<name>A0A814A214_ADIRI</name>
<dbReference type="SUPFAM" id="SSF81321">
    <property type="entry name" value="Family A G protein-coupled receptor-like"/>
    <property type="match status" value="1"/>
</dbReference>
<evidence type="ECO:0000256" key="4">
    <source>
        <dbReference type="ARBA" id="ARBA00023040"/>
    </source>
</evidence>
<dbReference type="PRINTS" id="PR00237">
    <property type="entry name" value="GPCRRHODOPSN"/>
</dbReference>